<protein>
    <recommendedName>
        <fullName evidence="3">HAT C-terminal dimerisation domain-containing protein</fullName>
    </recommendedName>
</protein>
<feature type="non-terminal residue" evidence="1">
    <location>
        <position position="69"/>
    </location>
</feature>
<evidence type="ECO:0000313" key="1">
    <source>
        <dbReference type="EMBL" id="KIK90922.1"/>
    </source>
</evidence>
<accession>A0A0D0D378</accession>
<dbReference type="Proteomes" id="UP000054538">
    <property type="component" value="Unassembled WGS sequence"/>
</dbReference>
<dbReference type="HOGENOM" id="CLU_009123_16_0_1"/>
<dbReference type="InParanoid" id="A0A0D0D378"/>
<reference evidence="1 2" key="1">
    <citation type="submission" date="2014-04" db="EMBL/GenBank/DDBJ databases">
        <authorList>
            <consortium name="DOE Joint Genome Institute"/>
            <person name="Kuo A."/>
            <person name="Kohler A."/>
            <person name="Jargeat P."/>
            <person name="Nagy L.G."/>
            <person name="Floudas D."/>
            <person name="Copeland A."/>
            <person name="Barry K.W."/>
            <person name="Cichocki N."/>
            <person name="Veneault-Fourrey C."/>
            <person name="LaButti K."/>
            <person name="Lindquist E.A."/>
            <person name="Lipzen A."/>
            <person name="Lundell T."/>
            <person name="Morin E."/>
            <person name="Murat C."/>
            <person name="Sun H."/>
            <person name="Tunlid A."/>
            <person name="Henrissat B."/>
            <person name="Grigoriev I.V."/>
            <person name="Hibbett D.S."/>
            <person name="Martin F."/>
            <person name="Nordberg H.P."/>
            <person name="Cantor M.N."/>
            <person name="Hua S.X."/>
        </authorList>
    </citation>
    <scope>NUCLEOTIDE SEQUENCE [LARGE SCALE GENOMIC DNA]</scope>
    <source>
        <strain evidence="1 2">Ve08.2h10</strain>
    </source>
</reference>
<keyword evidence="2" id="KW-1185">Reference proteome</keyword>
<gene>
    <name evidence="1" type="ORF">PAXRUDRAFT_67914</name>
</gene>
<dbReference type="EMBL" id="KN825452">
    <property type="protein sequence ID" value="KIK90922.1"/>
    <property type="molecule type" value="Genomic_DNA"/>
</dbReference>
<sequence length="69" mass="7838">MALDYCSAPASSTDTQRAFSDRRRELNFMQHNTLSQTFKAKMAVGSWDGTLLFPDIQCAVQIIEDKSHR</sequence>
<proteinExistence type="predicted"/>
<dbReference type="OrthoDB" id="3139052at2759"/>
<evidence type="ECO:0000313" key="2">
    <source>
        <dbReference type="Proteomes" id="UP000054538"/>
    </source>
</evidence>
<evidence type="ECO:0008006" key="3">
    <source>
        <dbReference type="Google" id="ProtNLM"/>
    </source>
</evidence>
<name>A0A0D0D378_9AGAM</name>
<reference evidence="2" key="2">
    <citation type="submission" date="2015-01" db="EMBL/GenBank/DDBJ databases">
        <title>Evolutionary Origins and Diversification of the Mycorrhizal Mutualists.</title>
        <authorList>
            <consortium name="DOE Joint Genome Institute"/>
            <consortium name="Mycorrhizal Genomics Consortium"/>
            <person name="Kohler A."/>
            <person name="Kuo A."/>
            <person name="Nagy L.G."/>
            <person name="Floudas D."/>
            <person name="Copeland A."/>
            <person name="Barry K.W."/>
            <person name="Cichocki N."/>
            <person name="Veneault-Fourrey C."/>
            <person name="LaButti K."/>
            <person name="Lindquist E.A."/>
            <person name="Lipzen A."/>
            <person name="Lundell T."/>
            <person name="Morin E."/>
            <person name="Murat C."/>
            <person name="Riley R."/>
            <person name="Ohm R."/>
            <person name="Sun H."/>
            <person name="Tunlid A."/>
            <person name="Henrissat B."/>
            <person name="Grigoriev I.V."/>
            <person name="Hibbett D.S."/>
            <person name="Martin F."/>
        </authorList>
    </citation>
    <scope>NUCLEOTIDE SEQUENCE [LARGE SCALE GENOMIC DNA]</scope>
    <source>
        <strain evidence="2">Ve08.2h10</strain>
    </source>
</reference>
<dbReference type="AlphaFoldDB" id="A0A0D0D378"/>
<organism evidence="1 2">
    <name type="scientific">Paxillus rubicundulus Ve08.2h10</name>
    <dbReference type="NCBI Taxonomy" id="930991"/>
    <lineage>
        <taxon>Eukaryota</taxon>
        <taxon>Fungi</taxon>
        <taxon>Dikarya</taxon>
        <taxon>Basidiomycota</taxon>
        <taxon>Agaricomycotina</taxon>
        <taxon>Agaricomycetes</taxon>
        <taxon>Agaricomycetidae</taxon>
        <taxon>Boletales</taxon>
        <taxon>Paxilineae</taxon>
        <taxon>Paxillaceae</taxon>
        <taxon>Paxillus</taxon>
    </lineage>
</organism>